<protein>
    <submittedName>
        <fullName evidence="1">Universal stress protein</fullName>
    </submittedName>
</protein>
<proteinExistence type="predicted"/>
<dbReference type="Proteomes" id="UP000292781">
    <property type="component" value="Unassembled WGS sequence"/>
</dbReference>
<keyword evidence="2" id="KW-1185">Reference proteome</keyword>
<organism evidence="1 2">
    <name type="scientific">Siculibacillus lacustris</name>
    <dbReference type="NCBI Taxonomy" id="1549641"/>
    <lineage>
        <taxon>Bacteria</taxon>
        <taxon>Pseudomonadati</taxon>
        <taxon>Pseudomonadota</taxon>
        <taxon>Alphaproteobacteria</taxon>
        <taxon>Hyphomicrobiales</taxon>
        <taxon>Ancalomicrobiaceae</taxon>
        <taxon>Siculibacillus</taxon>
    </lineage>
</organism>
<evidence type="ECO:0000313" key="1">
    <source>
        <dbReference type="EMBL" id="TBW38947.1"/>
    </source>
</evidence>
<name>A0A4Q9VSH5_9HYPH</name>
<evidence type="ECO:0000313" key="2">
    <source>
        <dbReference type="Proteomes" id="UP000292781"/>
    </source>
</evidence>
<comment type="caution">
    <text evidence="1">The sequence shown here is derived from an EMBL/GenBank/DDBJ whole genome shotgun (WGS) entry which is preliminary data.</text>
</comment>
<reference evidence="1 2" key="1">
    <citation type="submission" date="2019-02" db="EMBL/GenBank/DDBJ databases">
        <title>Siculibacillus lacustris gen. nov., sp. nov., a new rosette-forming bacterium isolated from a freshwater crater lake (Lake St. Ana, Romania).</title>
        <authorList>
            <person name="Felfoldi T."/>
            <person name="Marton Z."/>
            <person name="Szabo A."/>
            <person name="Mentes A."/>
            <person name="Boka K."/>
            <person name="Marialigeti K."/>
            <person name="Mathe I."/>
            <person name="Koncz M."/>
            <person name="Schumann P."/>
            <person name="Toth E."/>
        </authorList>
    </citation>
    <scope>NUCLEOTIDE SEQUENCE [LARGE SCALE GENOMIC DNA]</scope>
    <source>
        <strain evidence="1 2">SA-279</strain>
    </source>
</reference>
<dbReference type="RefSeq" id="WP_131307765.1">
    <property type="nucleotide sequence ID" value="NZ_SJFN01000009.1"/>
</dbReference>
<accession>A0A4Q9VSH5</accession>
<dbReference type="OrthoDB" id="9804721at2"/>
<dbReference type="SUPFAM" id="SSF52402">
    <property type="entry name" value="Adenine nucleotide alpha hydrolases-like"/>
    <property type="match status" value="2"/>
</dbReference>
<sequence length="269" mass="28878">MTIATILVHLDTQTRCGARVDLAVDLARRHGARLTGLFAEIAAPQRVGTVASWPSADYVARVDAARSRFVERTRGLGERARFVDLDRGGEHTVVLRAVEYASSFDLVVLGGYEAGGQVPADLAEHLLLESGRPVLIVPPVGTFVRVGARPMFAWHRSRSAARALCDALPLIEKEAEALVVEAVRAGEAGDEMAALTLDQLAAHGVAAEWRRVPMDHVDLMDTLLNQASDHGADLLVSGAFDRSGFTLFGGGAGTRYLLRHMTLPVLLAN</sequence>
<dbReference type="Gene3D" id="3.40.50.12370">
    <property type="match status" value="1"/>
</dbReference>
<dbReference type="AlphaFoldDB" id="A0A4Q9VSH5"/>
<gene>
    <name evidence="1" type="ORF">EYW49_07395</name>
</gene>
<dbReference type="CDD" id="cd00293">
    <property type="entry name" value="USP-like"/>
    <property type="match status" value="1"/>
</dbReference>
<dbReference type="EMBL" id="SJFN01000009">
    <property type="protein sequence ID" value="TBW38947.1"/>
    <property type="molecule type" value="Genomic_DNA"/>
</dbReference>